<evidence type="ECO:0000256" key="4">
    <source>
        <dbReference type="SAM" id="MobiDB-lite"/>
    </source>
</evidence>
<dbReference type="RefSeq" id="WP_137246431.1">
    <property type="nucleotide sequence ID" value="NZ_SZQA01000005.1"/>
</dbReference>
<dbReference type="Proteomes" id="UP000308705">
    <property type="component" value="Unassembled WGS sequence"/>
</dbReference>
<dbReference type="CDD" id="cd05374">
    <property type="entry name" value="17beta-HSD-like_SDR_c"/>
    <property type="match status" value="1"/>
</dbReference>
<gene>
    <name evidence="6" type="ORF">FDA94_08300</name>
</gene>
<feature type="domain" description="Ketoreductase" evidence="5">
    <location>
        <begin position="1"/>
        <end position="183"/>
    </location>
</feature>
<evidence type="ECO:0000259" key="5">
    <source>
        <dbReference type="SMART" id="SM00822"/>
    </source>
</evidence>
<comment type="caution">
    <text evidence="6">The sequence shown here is derived from an EMBL/GenBank/DDBJ whole genome shotgun (WGS) entry which is preliminary data.</text>
</comment>
<dbReference type="PRINTS" id="PR00080">
    <property type="entry name" value="SDRFAMILY"/>
</dbReference>
<dbReference type="PANTHER" id="PTHR43976:SF16">
    <property type="entry name" value="SHORT-CHAIN DEHYDROGENASE_REDUCTASE FAMILY PROTEIN"/>
    <property type="match status" value="1"/>
</dbReference>
<reference evidence="6 7" key="1">
    <citation type="submission" date="2019-04" db="EMBL/GenBank/DDBJ databases">
        <title>Herbidospora sp. NEAU-GS14.nov., a novel actinomycete isolated from soil.</title>
        <authorList>
            <person name="Han L."/>
        </authorList>
    </citation>
    <scope>NUCLEOTIDE SEQUENCE [LARGE SCALE GENOMIC DNA]</scope>
    <source>
        <strain evidence="6 7">NEAU-GS14</strain>
    </source>
</reference>
<feature type="compositionally biased region" description="Basic and acidic residues" evidence="4">
    <location>
        <begin position="257"/>
        <end position="282"/>
    </location>
</feature>
<dbReference type="SUPFAM" id="SSF51735">
    <property type="entry name" value="NAD(P)-binding Rossmann-fold domains"/>
    <property type="match status" value="1"/>
</dbReference>
<feature type="region of interest" description="Disordered" evidence="4">
    <location>
        <begin position="257"/>
        <end position="297"/>
    </location>
</feature>
<name>A0A4U3MM30_9ACTN</name>
<dbReference type="PRINTS" id="PR00081">
    <property type="entry name" value="GDHRDH"/>
</dbReference>
<dbReference type="SMART" id="SM00822">
    <property type="entry name" value="PKS_KR"/>
    <property type="match status" value="1"/>
</dbReference>
<dbReference type="GO" id="GO:0016491">
    <property type="term" value="F:oxidoreductase activity"/>
    <property type="evidence" value="ECO:0007669"/>
    <property type="project" value="UniProtKB-KW"/>
</dbReference>
<dbReference type="Gene3D" id="3.40.50.720">
    <property type="entry name" value="NAD(P)-binding Rossmann-like Domain"/>
    <property type="match status" value="1"/>
</dbReference>
<keyword evidence="2" id="KW-0560">Oxidoreductase</keyword>
<protein>
    <submittedName>
        <fullName evidence="6">SDR family NAD(P)-dependent oxidoreductase</fullName>
    </submittedName>
</protein>
<dbReference type="InterPro" id="IPR057326">
    <property type="entry name" value="KR_dom"/>
</dbReference>
<evidence type="ECO:0000256" key="2">
    <source>
        <dbReference type="ARBA" id="ARBA00023002"/>
    </source>
</evidence>
<evidence type="ECO:0000313" key="6">
    <source>
        <dbReference type="EMBL" id="TKK89869.1"/>
    </source>
</evidence>
<dbReference type="OrthoDB" id="9792003at2"/>
<evidence type="ECO:0000256" key="1">
    <source>
        <dbReference type="ARBA" id="ARBA00006484"/>
    </source>
</evidence>
<dbReference type="AlphaFoldDB" id="A0A4U3MM30"/>
<evidence type="ECO:0000256" key="3">
    <source>
        <dbReference type="RuleBase" id="RU000363"/>
    </source>
</evidence>
<dbReference type="InterPro" id="IPR002347">
    <property type="entry name" value="SDR_fam"/>
</dbReference>
<evidence type="ECO:0000313" key="7">
    <source>
        <dbReference type="Proteomes" id="UP000308705"/>
    </source>
</evidence>
<organism evidence="6 7">
    <name type="scientific">Herbidospora galbida</name>
    <dbReference type="NCBI Taxonomy" id="2575442"/>
    <lineage>
        <taxon>Bacteria</taxon>
        <taxon>Bacillati</taxon>
        <taxon>Actinomycetota</taxon>
        <taxon>Actinomycetes</taxon>
        <taxon>Streptosporangiales</taxon>
        <taxon>Streptosporangiaceae</taxon>
        <taxon>Herbidospora</taxon>
    </lineage>
</organism>
<comment type="similarity">
    <text evidence="1 3">Belongs to the short-chain dehydrogenases/reductases (SDR) family.</text>
</comment>
<dbReference type="InterPro" id="IPR051911">
    <property type="entry name" value="SDR_oxidoreductase"/>
</dbReference>
<dbReference type="EMBL" id="SZQA01000005">
    <property type="protein sequence ID" value="TKK89869.1"/>
    <property type="molecule type" value="Genomic_DNA"/>
</dbReference>
<dbReference type="Pfam" id="PF00106">
    <property type="entry name" value="adh_short"/>
    <property type="match status" value="1"/>
</dbReference>
<accession>A0A4U3MM30</accession>
<keyword evidence="7" id="KW-1185">Reference proteome</keyword>
<dbReference type="PANTHER" id="PTHR43976">
    <property type="entry name" value="SHORT CHAIN DEHYDROGENASE"/>
    <property type="match status" value="1"/>
</dbReference>
<sequence>MIWFITGSSRGLGREIVLAALERGDSVAATARNPAQLDDLAAKYGDRVLALPLDVTDPQAVDDAVAAAVKAFGSLDVVVNNAGWADTSAFEDTPADNFRAQVETNFFGVINVTRSVVPILRERGRGSLINVSSIGGRLGVPGLSAYQASKWAVNGFTEVISQELAPLGVRVTTIEPGGMVTDWGGASMAIPPISEPYRQSVGAIVERLRHAGHKPLGDPAKVAQVIVQLVEMDEPPIRLLLGSDALNGARYAARTTAERDAAYEELSRSTDRDDATAQERDPLGQALSTSPDGDAAA</sequence>
<proteinExistence type="inferred from homology"/>
<dbReference type="InterPro" id="IPR036291">
    <property type="entry name" value="NAD(P)-bd_dom_sf"/>
</dbReference>
<dbReference type="NCBIfam" id="NF006114">
    <property type="entry name" value="PRK08263.1"/>
    <property type="match status" value="1"/>
</dbReference>